<sequence length="151" mass="16462">MPGTLGAEQVGNALLSRLESNGRMGEHGEGASRPVTLDAPAAVDDAGLAQREWIASETLARMRVDYDRLMEGLEEASGINAALQEEIRRLKTEISCWSNTETVAEESAGTRSTDDRALDDDELRLTGNVRDLAYSSRRLILRGSSERNVTV</sequence>
<dbReference type="Proteomes" id="UP000324585">
    <property type="component" value="Unassembled WGS sequence"/>
</dbReference>
<proteinExistence type="predicted"/>
<evidence type="ECO:0000256" key="1">
    <source>
        <dbReference type="SAM" id="Coils"/>
    </source>
</evidence>
<keyword evidence="1" id="KW-0175">Coiled coil</keyword>
<evidence type="ECO:0000313" key="3">
    <source>
        <dbReference type="Proteomes" id="UP000324585"/>
    </source>
</evidence>
<accession>A0A5J4YXJ8</accession>
<dbReference type="EMBL" id="VRMN01000003">
    <property type="protein sequence ID" value="KAA8495700.1"/>
    <property type="molecule type" value="Genomic_DNA"/>
</dbReference>
<protein>
    <submittedName>
        <fullName evidence="2">Uncharacterized protein</fullName>
    </submittedName>
</protein>
<keyword evidence="3" id="KW-1185">Reference proteome</keyword>
<evidence type="ECO:0000313" key="2">
    <source>
        <dbReference type="EMBL" id="KAA8495700.1"/>
    </source>
</evidence>
<organism evidence="2 3">
    <name type="scientific">Porphyridium purpureum</name>
    <name type="common">Red alga</name>
    <name type="synonym">Porphyridium cruentum</name>
    <dbReference type="NCBI Taxonomy" id="35688"/>
    <lineage>
        <taxon>Eukaryota</taxon>
        <taxon>Rhodophyta</taxon>
        <taxon>Bangiophyceae</taxon>
        <taxon>Porphyridiales</taxon>
        <taxon>Porphyridiaceae</taxon>
        <taxon>Porphyridium</taxon>
    </lineage>
</organism>
<gene>
    <name evidence="2" type="ORF">FVE85_1855</name>
</gene>
<dbReference type="AlphaFoldDB" id="A0A5J4YXJ8"/>
<name>A0A5J4YXJ8_PORPP</name>
<reference evidence="3" key="1">
    <citation type="journal article" date="2019" name="Nat. Commun.">
        <title>Expansion of phycobilisome linker gene families in mesophilic red algae.</title>
        <authorList>
            <person name="Lee J."/>
            <person name="Kim D."/>
            <person name="Bhattacharya D."/>
            <person name="Yoon H.S."/>
        </authorList>
    </citation>
    <scope>NUCLEOTIDE SEQUENCE [LARGE SCALE GENOMIC DNA]</scope>
    <source>
        <strain evidence="3">CCMP 1328</strain>
    </source>
</reference>
<feature type="coiled-coil region" evidence="1">
    <location>
        <begin position="66"/>
        <end position="100"/>
    </location>
</feature>
<comment type="caution">
    <text evidence="2">The sequence shown here is derived from an EMBL/GenBank/DDBJ whole genome shotgun (WGS) entry which is preliminary data.</text>
</comment>